<reference evidence="15" key="1">
    <citation type="submission" date="2025-08" db="UniProtKB">
        <authorList>
            <consortium name="Ensembl"/>
        </authorList>
    </citation>
    <scope>IDENTIFICATION</scope>
</reference>
<dbReference type="SUPFAM" id="SSF90229">
    <property type="entry name" value="CCCH zinc finger"/>
    <property type="match status" value="1"/>
</dbReference>
<dbReference type="Gene3D" id="3.30.70.330">
    <property type="match status" value="1"/>
</dbReference>
<dbReference type="Gene3D" id="2.30.30.1190">
    <property type="match status" value="1"/>
</dbReference>
<comment type="subcellular location">
    <subcellularLocation>
        <location evidence="1">Nucleus</location>
    </subcellularLocation>
</comment>
<dbReference type="GO" id="GO:0042802">
    <property type="term" value="F:identical protein binding"/>
    <property type="evidence" value="ECO:0007669"/>
    <property type="project" value="Ensembl"/>
</dbReference>
<evidence type="ECO:0000256" key="9">
    <source>
        <dbReference type="ARBA" id="ARBA00023274"/>
    </source>
</evidence>
<dbReference type="PANTHER" id="PTHR12620">
    <property type="entry name" value="U2 SNRNP AUXILIARY FACTOR, SMALL SUBUNIT"/>
    <property type="match status" value="1"/>
</dbReference>
<keyword evidence="2" id="KW-0597">Phosphoprotein</keyword>
<dbReference type="InterPro" id="IPR012677">
    <property type="entry name" value="Nucleotide-bd_a/b_plait_sf"/>
</dbReference>
<feature type="region of interest" description="Disordered" evidence="12">
    <location>
        <begin position="80"/>
        <end position="124"/>
    </location>
</feature>
<dbReference type="SMART" id="SM00361">
    <property type="entry name" value="RRM_1"/>
    <property type="match status" value="1"/>
</dbReference>
<dbReference type="Pfam" id="PF00642">
    <property type="entry name" value="zf-CCCH"/>
    <property type="match status" value="2"/>
</dbReference>
<feature type="region of interest" description="Disordered" evidence="12">
    <location>
        <begin position="308"/>
        <end position="417"/>
    </location>
</feature>
<feature type="compositionally biased region" description="Basic residues" evidence="12">
    <location>
        <begin position="355"/>
        <end position="417"/>
    </location>
</feature>
<dbReference type="SMART" id="SM00356">
    <property type="entry name" value="ZnF_C3H1"/>
    <property type="match status" value="2"/>
</dbReference>
<evidence type="ECO:0000313" key="15">
    <source>
        <dbReference type="Ensembl" id="ENSSPUP00000009608.1"/>
    </source>
</evidence>
<feature type="zinc finger region" description="C3H1-type" evidence="11">
    <location>
        <begin position="123"/>
        <end position="151"/>
    </location>
</feature>
<dbReference type="InterPro" id="IPR003954">
    <property type="entry name" value="RRM_euk-type"/>
</dbReference>
<dbReference type="GO" id="GO:0005689">
    <property type="term" value="C:U12-type spliceosomal complex"/>
    <property type="evidence" value="ECO:0007669"/>
    <property type="project" value="Ensembl"/>
</dbReference>
<evidence type="ECO:0000256" key="11">
    <source>
        <dbReference type="PROSITE-ProRule" id="PRU00723"/>
    </source>
</evidence>
<dbReference type="InterPro" id="IPR036855">
    <property type="entry name" value="Znf_CCCH_sf"/>
</dbReference>
<keyword evidence="8" id="KW-0539">Nucleus</keyword>
<keyword evidence="16" id="KW-1185">Reference proteome</keyword>
<accession>A0A8D0GR38</accession>
<dbReference type="GO" id="GO:0000245">
    <property type="term" value="P:spliceosomal complex assembly"/>
    <property type="evidence" value="ECO:0007669"/>
    <property type="project" value="Ensembl"/>
</dbReference>
<evidence type="ECO:0000256" key="5">
    <source>
        <dbReference type="ARBA" id="ARBA00022771"/>
    </source>
</evidence>
<dbReference type="CDD" id="cd12540">
    <property type="entry name" value="RRM_U2AFBPL"/>
    <property type="match status" value="1"/>
</dbReference>
<dbReference type="FunFam" id="3.30.70.330:FF:000209">
    <property type="entry name" value="U2 small nuclear ribonucleoprotein auxiliary factor 35 kDa subunit-related protein 2"/>
    <property type="match status" value="1"/>
</dbReference>
<dbReference type="AlphaFoldDB" id="A0A8D0GR38"/>
<gene>
    <name evidence="15" type="primary">ZRSR2</name>
</gene>
<keyword evidence="9" id="KW-0687">Ribonucleoprotein</keyword>
<evidence type="ECO:0000256" key="12">
    <source>
        <dbReference type="SAM" id="MobiDB-lite"/>
    </source>
</evidence>
<protein>
    <submittedName>
        <fullName evidence="15">Zinc finger CCCH-type, RNA binding motif and serine/arginine rich 2</fullName>
    </submittedName>
</protein>
<reference evidence="15" key="2">
    <citation type="submission" date="2025-09" db="UniProtKB">
        <authorList>
            <consortium name="Ensembl"/>
        </authorList>
    </citation>
    <scope>IDENTIFICATION</scope>
</reference>
<dbReference type="OMA" id="MDLRIME"/>
<dbReference type="InterPro" id="IPR035979">
    <property type="entry name" value="RBD_domain_sf"/>
</dbReference>
<evidence type="ECO:0000256" key="8">
    <source>
        <dbReference type="ARBA" id="ARBA00023242"/>
    </source>
</evidence>
<evidence type="ECO:0000259" key="14">
    <source>
        <dbReference type="PROSITE" id="PS50103"/>
    </source>
</evidence>
<keyword evidence="7 10" id="KW-0694">RNA-binding</keyword>
<feature type="compositionally biased region" description="Basic and acidic residues" evidence="12">
    <location>
        <begin position="316"/>
        <end position="331"/>
    </location>
</feature>
<feature type="zinc finger region" description="C3H1-type" evidence="11">
    <location>
        <begin position="263"/>
        <end position="290"/>
    </location>
</feature>
<feature type="compositionally biased region" description="Basic and acidic residues" evidence="12">
    <location>
        <begin position="343"/>
        <end position="354"/>
    </location>
</feature>
<evidence type="ECO:0000256" key="6">
    <source>
        <dbReference type="ARBA" id="ARBA00022833"/>
    </source>
</evidence>
<evidence type="ECO:0000256" key="10">
    <source>
        <dbReference type="PROSITE-ProRule" id="PRU00176"/>
    </source>
</evidence>
<dbReference type="Proteomes" id="UP000694392">
    <property type="component" value="Unplaced"/>
</dbReference>
<evidence type="ECO:0000256" key="1">
    <source>
        <dbReference type="ARBA" id="ARBA00004123"/>
    </source>
</evidence>
<dbReference type="GeneTree" id="ENSGT00950000183152"/>
<dbReference type="GO" id="GO:0008270">
    <property type="term" value="F:zinc ion binding"/>
    <property type="evidence" value="ECO:0007669"/>
    <property type="project" value="UniProtKB-KW"/>
</dbReference>
<keyword evidence="6 11" id="KW-0862">Zinc</keyword>
<organism evidence="15 16">
    <name type="scientific">Sphenodon punctatus</name>
    <name type="common">Tuatara</name>
    <name type="synonym">Hatteria punctata</name>
    <dbReference type="NCBI Taxonomy" id="8508"/>
    <lineage>
        <taxon>Eukaryota</taxon>
        <taxon>Metazoa</taxon>
        <taxon>Chordata</taxon>
        <taxon>Craniata</taxon>
        <taxon>Vertebrata</taxon>
        <taxon>Euteleostomi</taxon>
        <taxon>Lepidosauria</taxon>
        <taxon>Sphenodontia</taxon>
        <taxon>Sphenodontidae</taxon>
        <taxon>Sphenodon</taxon>
    </lineage>
</organism>
<dbReference type="InterPro" id="IPR009145">
    <property type="entry name" value="U2AF_small"/>
</dbReference>
<evidence type="ECO:0000313" key="16">
    <source>
        <dbReference type="Proteomes" id="UP000694392"/>
    </source>
</evidence>
<evidence type="ECO:0000256" key="4">
    <source>
        <dbReference type="ARBA" id="ARBA00022737"/>
    </source>
</evidence>
<dbReference type="PROSITE" id="PS50103">
    <property type="entry name" value="ZF_C3H1"/>
    <property type="match status" value="2"/>
</dbReference>
<keyword evidence="5 11" id="KW-0863">Zinc-finger</keyword>
<dbReference type="Pfam" id="PF00076">
    <property type="entry name" value="RRM_1"/>
    <property type="match status" value="1"/>
</dbReference>
<evidence type="ECO:0000256" key="2">
    <source>
        <dbReference type="ARBA" id="ARBA00022553"/>
    </source>
</evidence>
<proteinExistence type="predicted"/>
<evidence type="ECO:0000256" key="3">
    <source>
        <dbReference type="ARBA" id="ARBA00022723"/>
    </source>
</evidence>
<dbReference type="SUPFAM" id="SSF54928">
    <property type="entry name" value="RNA-binding domain, RBD"/>
    <property type="match status" value="1"/>
</dbReference>
<dbReference type="GO" id="GO:0089701">
    <property type="term" value="C:U2AF complex"/>
    <property type="evidence" value="ECO:0007669"/>
    <property type="project" value="InterPro"/>
</dbReference>
<evidence type="ECO:0000259" key="13">
    <source>
        <dbReference type="PROSITE" id="PS50102"/>
    </source>
</evidence>
<feature type="domain" description="C3H1-type" evidence="14">
    <location>
        <begin position="123"/>
        <end position="151"/>
    </location>
</feature>
<sequence>KKYRAALKKEKRKKRRQALARLRETGKRQKRDLLQLQRLHEAWLLREEKAQEAFKLKKEKEEIARKLQEEEERKIKEEWEEQQRKEREEEEQKQQAKRDREVIPLENGATWHNPEPPENIGTEKDRANCPFFIKTGSCRFGDRCSRKHNYPTSSQTLLIRGMFVTFGMEQCRRDDYDTDASLEYSEEEMYQQFLDFYEDVLPEFKNVGKVIQFKVSCNFEPHLRGNVYVQYQSEQDCQEALALFNGRWYAGRKLQCEFCPVTRWKTAICGLFERQKCPRGKHCNFLHVFRNPNNEFWEANRDIRISPELTKQSAKNSERRNRMGHHEEYYGRSRRRSSPSSDHSYKRNGESERKKSSHKSKKKRQSRRSRSRERRQSRSRGKKRRGHSRSHTRSRSRSSSRSRSRGRKRSSSRGRNN</sequence>
<dbReference type="PROSITE" id="PS50102">
    <property type="entry name" value="RRM"/>
    <property type="match status" value="1"/>
</dbReference>
<dbReference type="SMART" id="SM00360">
    <property type="entry name" value="RRM"/>
    <property type="match status" value="1"/>
</dbReference>
<dbReference type="Ensembl" id="ENSSPUT00000010250.1">
    <property type="protein sequence ID" value="ENSSPUP00000009608.1"/>
    <property type="gene ID" value="ENSSPUG00000007432.1"/>
</dbReference>
<dbReference type="PRINTS" id="PR01848">
    <property type="entry name" value="U2AUXFACTOR"/>
</dbReference>
<feature type="domain" description="RRM" evidence="13">
    <location>
        <begin position="155"/>
        <end position="261"/>
    </location>
</feature>
<feature type="compositionally biased region" description="Basic and acidic residues" evidence="12">
    <location>
        <begin position="80"/>
        <end position="103"/>
    </location>
</feature>
<name>A0A8D0GR38_SPHPU</name>
<dbReference type="GO" id="GO:0030628">
    <property type="term" value="F:pre-mRNA 3'-splice site binding"/>
    <property type="evidence" value="ECO:0007669"/>
    <property type="project" value="Ensembl"/>
</dbReference>
<evidence type="ECO:0000256" key="7">
    <source>
        <dbReference type="ARBA" id="ARBA00022884"/>
    </source>
</evidence>
<keyword evidence="3 11" id="KW-0479">Metal-binding</keyword>
<feature type="region of interest" description="Disordered" evidence="12">
    <location>
        <begin position="1"/>
        <end position="27"/>
    </location>
</feature>
<feature type="compositionally biased region" description="Basic residues" evidence="12">
    <location>
        <begin position="1"/>
        <end position="18"/>
    </location>
</feature>
<keyword evidence="4" id="KW-0677">Repeat</keyword>
<dbReference type="InterPro" id="IPR000504">
    <property type="entry name" value="RRM_dom"/>
</dbReference>
<dbReference type="InterPro" id="IPR000571">
    <property type="entry name" value="Znf_CCCH"/>
</dbReference>
<feature type="domain" description="C3H1-type" evidence="14">
    <location>
        <begin position="263"/>
        <end position="290"/>
    </location>
</feature>